<comment type="caution">
    <text evidence="2">The sequence shown here is derived from an EMBL/GenBank/DDBJ whole genome shotgun (WGS) entry which is preliminary data.</text>
</comment>
<organism evidence="2 3">
    <name type="scientific">Williamsia marianensis</name>
    <dbReference type="NCBI Taxonomy" id="85044"/>
    <lineage>
        <taxon>Bacteria</taxon>
        <taxon>Bacillati</taxon>
        <taxon>Actinomycetota</taxon>
        <taxon>Actinomycetes</taxon>
        <taxon>Mycobacteriales</taxon>
        <taxon>Nocardiaceae</taxon>
        <taxon>Williamsia</taxon>
    </lineage>
</organism>
<feature type="compositionally biased region" description="Low complexity" evidence="1">
    <location>
        <begin position="75"/>
        <end position="91"/>
    </location>
</feature>
<dbReference type="EMBL" id="RBKV01000001">
    <property type="protein sequence ID" value="RKR96974.1"/>
    <property type="molecule type" value="Genomic_DNA"/>
</dbReference>
<proteinExistence type="predicted"/>
<gene>
    <name evidence="2" type="ORF">DFJ75_3837</name>
</gene>
<name>A0A495K8U1_WILMA</name>
<reference evidence="2 3" key="1">
    <citation type="submission" date="2018-10" db="EMBL/GenBank/DDBJ databases">
        <title>Sequencing the genomes of 1000 actinobacteria strains.</title>
        <authorList>
            <person name="Klenk H.-P."/>
        </authorList>
    </citation>
    <scope>NUCLEOTIDE SEQUENCE [LARGE SCALE GENOMIC DNA]</scope>
    <source>
        <strain evidence="2 3">DSM 44343</strain>
    </source>
</reference>
<evidence type="ECO:0000256" key="1">
    <source>
        <dbReference type="SAM" id="MobiDB-lite"/>
    </source>
</evidence>
<dbReference type="AlphaFoldDB" id="A0A495K8U1"/>
<feature type="region of interest" description="Disordered" evidence="1">
    <location>
        <begin position="63"/>
        <end position="91"/>
    </location>
</feature>
<sequence>MRKICTLPVKYPHVRETRQNSAGNGTEVMSGTSWRLPPRTGVTGALVTTAALLLVLGGCNDDDSSSSDSRDGLAPIPTRTTPPTASVVPATDPGGALQVDDFTVLPTFTCLKDTPPRSVVTVGWRAPSATGVELRLDGQLLPVGIKDQVPFQVPAGGPTGIGASVVFACDGPAQHTIDVTWTANGIGSTSRTVTITKEPTDG</sequence>
<protein>
    <submittedName>
        <fullName evidence="2">Uncharacterized protein</fullName>
    </submittedName>
</protein>
<evidence type="ECO:0000313" key="2">
    <source>
        <dbReference type="EMBL" id="RKR96974.1"/>
    </source>
</evidence>
<accession>A0A495K8U1</accession>
<dbReference type="Proteomes" id="UP000274762">
    <property type="component" value="Unassembled WGS sequence"/>
</dbReference>
<evidence type="ECO:0000313" key="3">
    <source>
        <dbReference type="Proteomes" id="UP000274762"/>
    </source>
</evidence>